<feature type="transmembrane region" description="Helical" evidence="1">
    <location>
        <begin position="12"/>
        <end position="33"/>
    </location>
</feature>
<feature type="transmembrane region" description="Helical" evidence="1">
    <location>
        <begin position="72"/>
        <end position="93"/>
    </location>
</feature>
<dbReference type="RefSeq" id="WP_330170230.1">
    <property type="nucleotide sequence ID" value="NZ_CP137080.1"/>
</dbReference>
<name>A0AAU0MGH7_9MICO</name>
<sequence length="94" mass="9558">MSVPDLAPRPTVYGIVTVWVLALIAGVAIAVFVPAPLQAVWFALAMAGALILGFAVQLVYGRSTGFIRRVAASALGSLLILGIVTAAIGLAAII</sequence>
<accession>A0AAU0MGH7</accession>
<keyword evidence="3" id="KW-1185">Reference proteome</keyword>
<feature type="transmembrane region" description="Helical" evidence="1">
    <location>
        <begin position="39"/>
        <end position="60"/>
    </location>
</feature>
<dbReference type="AlphaFoldDB" id="A0AAU0MGH7"/>
<evidence type="ECO:0000313" key="2">
    <source>
        <dbReference type="EMBL" id="WOQ69094.1"/>
    </source>
</evidence>
<keyword evidence="1" id="KW-0812">Transmembrane</keyword>
<keyword evidence="1" id="KW-1133">Transmembrane helix</keyword>
<protein>
    <submittedName>
        <fullName evidence="2">Uncharacterized protein</fullName>
    </submittedName>
</protein>
<evidence type="ECO:0000313" key="3">
    <source>
        <dbReference type="Proteomes" id="UP001329313"/>
    </source>
</evidence>
<proteinExistence type="predicted"/>
<dbReference type="EMBL" id="CP137080">
    <property type="protein sequence ID" value="WOQ69094.1"/>
    <property type="molecule type" value="Genomic_DNA"/>
</dbReference>
<gene>
    <name evidence="2" type="ORF">RYJ27_10340</name>
</gene>
<evidence type="ECO:0000256" key="1">
    <source>
        <dbReference type="SAM" id="Phobius"/>
    </source>
</evidence>
<keyword evidence="1" id="KW-0472">Membrane</keyword>
<dbReference type="Proteomes" id="UP001329313">
    <property type="component" value="Chromosome"/>
</dbReference>
<organism evidence="2 3">
    <name type="scientific">Microbacterium limosum</name>
    <dbReference type="NCBI Taxonomy" id="3079935"/>
    <lineage>
        <taxon>Bacteria</taxon>
        <taxon>Bacillati</taxon>
        <taxon>Actinomycetota</taxon>
        <taxon>Actinomycetes</taxon>
        <taxon>Micrococcales</taxon>
        <taxon>Microbacteriaceae</taxon>
        <taxon>Microbacterium</taxon>
    </lineage>
</organism>
<reference evidence="2 3" key="1">
    <citation type="submission" date="2023-10" db="EMBL/GenBank/DDBJ databases">
        <title>Y20.</title>
        <authorList>
            <person name="Zhang G."/>
            <person name="Ding Y."/>
        </authorList>
    </citation>
    <scope>NUCLEOTIDE SEQUENCE [LARGE SCALE GENOMIC DNA]</scope>
    <source>
        <strain evidence="2 3">Y20</strain>
    </source>
</reference>
<dbReference type="KEGG" id="mliy:RYJ27_10340"/>